<dbReference type="GO" id="GO:0016491">
    <property type="term" value="F:oxidoreductase activity"/>
    <property type="evidence" value="ECO:0007669"/>
    <property type="project" value="UniProtKB-KW"/>
</dbReference>
<evidence type="ECO:0000313" key="5">
    <source>
        <dbReference type="EMBL" id="GAI04372.1"/>
    </source>
</evidence>
<dbReference type="InterPro" id="IPR036291">
    <property type="entry name" value="NAD(P)-bd_dom_sf"/>
</dbReference>
<evidence type="ECO:0000256" key="1">
    <source>
        <dbReference type="ARBA" id="ARBA00005854"/>
    </source>
</evidence>
<dbReference type="Pfam" id="PF02826">
    <property type="entry name" value="2-Hacid_dh_C"/>
    <property type="match status" value="1"/>
</dbReference>
<dbReference type="EMBL" id="BARV01005857">
    <property type="protein sequence ID" value="GAI04372.1"/>
    <property type="molecule type" value="Genomic_DNA"/>
</dbReference>
<dbReference type="Gene3D" id="3.40.50.720">
    <property type="entry name" value="NAD(P)-binding Rossmann-like Domain"/>
    <property type="match status" value="2"/>
</dbReference>
<evidence type="ECO:0000256" key="2">
    <source>
        <dbReference type="ARBA" id="ARBA00023002"/>
    </source>
</evidence>
<proteinExistence type="inferred from homology"/>
<keyword evidence="3" id="KW-0520">NAD</keyword>
<dbReference type="PANTHER" id="PTHR43761">
    <property type="entry name" value="D-ISOMER SPECIFIC 2-HYDROXYACID DEHYDROGENASE FAMILY PROTEIN (AFU_ORTHOLOGUE AFUA_1G13630)"/>
    <property type="match status" value="1"/>
</dbReference>
<dbReference type="InterPro" id="IPR006140">
    <property type="entry name" value="D-isomer_DH_NAD-bd"/>
</dbReference>
<evidence type="ECO:0000256" key="3">
    <source>
        <dbReference type="ARBA" id="ARBA00023027"/>
    </source>
</evidence>
<sequence length="115" mass="12609">ETFHLIDAAALEKMRKHAIIVNTARGPIIDEGALCEALDKGSIGAAGIDVLETEPPAADNPLLSKENALVSPHVAWYSEESFEADMIDGMDELERVLRGQRPRFIINPEIFGLKK</sequence>
<dbReference type="PANTHER" id="PTHR43761:SF1">
    <property type="entry name" value="D-ISOMER SPECIFIC 2-HYDROXYACID DEHYDROGENASE CATALYTIC DOMAIN-CONTAINING PROTEIN-RELATED"/>
    <property type="match status" value="1"/>
</dbReference>
<feature type="non-terminal residue" evidence="5">
    <location>
        <position position="1"/>
    </location>
</feature>
<name>X1KBG1_9ZZZZ</name>
<dbReference type="InterPro" id="IPR050418">
    <property type="entry name" value="D-iso_2-hydroxyacid_DH_PdxB"/>
</dbReference>
<gene>
    <name evidence="5" type="ORF">S06H3_11907</name>
</gene>
<dbReference type="SUPFAM" id="SSF51735">
    <property type="entry name" value="NAD(P)-binding Rossmann-fold domains"/>
    <property type="match status" value="1"/>
</dbReference>
<accession>X1KBG1</accession>
<dbReference type="AlphaFoldDB" id="X1KBG1"/>
<evidence type="ECO:0000259" key="4">
    <source>
        <dbReference type="Pfam" id="PF02826"/>
    </source>
</evidence>
<keyword evidence="2" id="KW-0560">Oxidoreductase</keyword>
<comment type="similarity">
    <text evidence="1">Belongs to the D-isomer specific 2-hydroxyacid dehydrogenase family.</text>
</comment>
<dbReference type="GO" id="GO:0051287">
    <property type="term" value="F:NAD binding"/>
    <property type="evidence" value="ECO:0007669"/>
    <property type="project" value="InterPro"/>
</dbReference>
<comment type="caution">
    <text evidence="5">The sequence shown here is derived from an EMBL/GenBank/DDBJ whole genome shotgun (WGS) entry which is preliminary data.</text>
</comment>
<organism evidence="5">
    <name type="scientific">marine sediment metagenome</name>
    <dbReference type="NCBI Taxonomy" id="412755"/>
    <lineage>
        <taxon>unclassified sequences</taxon>
        <taxon>metagenomes</taxon>
        <taxon>ecological metagenomes</taxon>
    </lineage>
</organism>
<reference evidence="5" key="1">
    <citation type="journal article" date="2014" name="Front. Microbiol.">
        <title>High frequency of phylogenetically diverse reductive dehalogenase-homologous genes in deep subseafloor sedimentary metagenomes.</title>
        <authorList>
            <person name="Kawai M."/>
            <person name="Futagami T."/>
            <person name="Toyoda A."/>
            <person name="Takaki Y."/>
            <person name="Nishi S."/>
            <person name="Hori S."/>
            <person name="Arai W."/>
            <person name="Tsubouchi T."/>
            <person name="Morono Y."/>
            <person name="Uchiyama I."/>
            <person name="Ito T."/>
            <person name="Fujiyama A."/>
            <person name="Inagaki F."/>
            <person name="Takami H."/>
        </authorList>
    </citation>
    <scope>NUCLEOTIDE SEQUENCE</scope>
    <source>
        <strain evidence="5">Expedition CK06-06</strain>
    </source>
</reference>
<feature type="domain" description="D-isomer specific 2-hydroxyacid dehydrogenase NAD-binding" evidence="4">
    <location>
        <begin position="1"/>
        <end position="75"/>
    </location>
</feature>
<protein>
    <recommendedName>
        <fullName evidence="4">D-isomer specific 2-hydroxyacid dehydrogenase NAD-binding domain-containing protein</fullName>
    </recommendedName>
</protein>